<dbReference type="AlphaFoldDB" id="A0A8D0G6K8"/>
<dbReference type="PANTHER" id="PTHR10078:SF28">
    <property type="entry name" value="INTERLEUKIN-1 RECEPTOR ANTAGONIST PROTEIN"/>
    <property type="match status" value="1"/>
</dbReference>
<reference evidence="10" key="1">
    <citation type="submission" date="2025-08" db="UniProtKB">
        <authorList>
            <consortium name="Ensembl"/>
        </authorList>
    </citation>
    <scope>IDENTIFICATION</scope>
</reference>
<sequence length="176" mass="19805">MCDSVTPAPQASTENDQSRVRATPVGQGKIFKYRIWDVTQKFLYLHNSELVAGYLQGSNAALEEKIYWVPNRAADRMKFPVILGIQEGTRCLSTVLTGASPTLQLEDTNITTLYKDGENATRFTFFRSYKDQVWTSFESAAHPGWFLCTSSQSNEPISLTQHPGPSHIVDFYFQPS</sequence>
<dbReference type="GO" id="GO:0005149">
    <property type="term" value="F:interleukin-1 receptor binding"/>
    <property type="evidence" value="ECO:0007669"/>
    <property type="project" value="UniProtKB-UniRule"/>
</dbReference>
<keyword evidence="6" id="KW-0325">Glycoprotein</keyword>
<dbReference type="GO" id="GO:0071222">
    <property type="term" value="P:cellular response to lipopolysaccharide"/>
    <property type="evidence" value="ECO:0007669"/>
    <property type="project" value="TreeGrafter"/>
</dbReference>
<dbReference type="SUPFAM" id="SSF50353">
    <property type="entry name" value="Cytokine"/>
    <property type="match status" value="1"/>
</dbReference>
<name>A0A8D0G6K8_SPHPU</name>
<comment type="subcellular location">
    <subcellularLocation>
        <location evidence="1 8">Secreted</location>
    </subcellularLocation>
</comment>
<dbReference type="InterPro" id="IPR003297">
    <property type="entry name" value="IL-1RA/IL-36"/>
</dbReference>
<evidence type="ECO:0000313" key="10">
    <source>
        <dbReference type="Ensembl" id="ENSSPUP00000001014.1"/>
    </source>
</evidence>
<evidence type="ECO:0000256" key="7">
    <source>
        <dbReference type="ARBA" id="ARBA00034096"/>
    </source>
</evidence>
<dbReference type="GO" id="GO:0019221">
    <property type="term" value="P:cytokine-mediated signaling pathway"/>
    <property type="evidence" value="ECO:0007669"/>
    <property type="project" value="TreeGrafter"/>
</dbReference>
<evidence type="ECO:0000256" key="8">
    <source>
        <dbReference type="RuleBase" id="RU003753"/>
    </source>
</evidence>
<dbReference type="InterPro" id="IPR020877">
    <property type="entry name" value="IL-1_CS"/>
</dbReference>
<dbReference type="PANTHER" id="PTHR10078">
    <property type="entry name" value="INTERLEUKIN-1 FAMILY MEMBER"/>
    <property type="match status" value="1"/>
</dbReference>
<dbReference type="InterPro" id="IPR008996">
    <property type="entry name" value="IL1/FGF"/>
</dbReference>
<keyword evidence="5" id="KW-1015">Disulfide bond</keyword>
<evidence type="ECO:0000256" key="3">
    <source>
        <dbReference type="ARBA" id="ARBA00022525"/>
    </source>
</evidence>
<dbReference type="Ensembl" id="ENSSPUT00000001068.1">
    <property type="protein sequence ID" value="ENSSPUP00000001014.1"/>
    <property type="gene ID" value="ENSSPUG00000000811.1"/>
</dbReference>
<dbReference type="Pfam" id="PF00340">
    <property type="entry name" value="IL1"/>
    <property type="match status" value="1"/>
</dbReference>
<dbReference type="GO" id="GO:0005125">
    <property type="term" value="F:cytokine activity"/>
    <property type="evidence" value="ECO:0007669"/>
    <property type="project" value="UniProtKB-UniRule"/>
</dbReference>
<dbReference type="PRINTS" id="PR00264">
    <property type="entry name" value="INTERLEUKIN1"/>
</dbReference>
<dbReference type="PROSITE" id="PS00253">
    <property type="entry name" value="INTERLEUKIN_1"/>
    <property type="match status" value="1"/>
</dbReference>
<keyword evidence="3 8" id="KW-0964">Secreted</keyword>
<evidence type="ECO:0000313" key="11">
    <source>
        <dbReference type="Proteomes" id="UP000694392"/>
    </source>
</evidence>
<comment type="function">
    <text evidence="7">Anti-inflammatory antagonist of interleukin-1 family of proinflammatory cytokines such as interleukin-1beta/IL1B and interleukin-1alpha/IL1A. Protects from immune dysregulation and uncontrolled systemic inflammation triggered by IL1 for a range of innate stimulatory agents such as pathogens.</text>
</comment>
<dbReference type="GO" id="GO:0002437">
    <property type="term" value="P:inflammatory response to antigenic stimulus"/>
    <property type="evidence" value="ECO:0007669"/>
    <property type="project" value="TreeGrafter"/>
</dbReference>
<dbReference type="GO" id="GO:0005615">
    <property type="term" value="C:extracellular space"/>
    <property type="evidence" value="ECO:0007669"/>
    <property type="project" value="InterPro"/>
</dbReference>
<keyword evidence="4" id="KW-0732">Signal</keyword>
<evidence type="ECO:0000256" key="6">
    <source>
        <dbReference type="ARBA" id="ARBA00023180"/>
    </source>
</evidence>
<dbReference type="OMA" id="NIELEXA"/>
<dbReference type="GO" id="GO:0010628">
    <property type="term" value="P:positive regulation of gene expression"/>
    <property type="evidence" value="ECO:0007669"/>
    <property type="project" value="TreeGrafter"/>
</dbReference>
<dbReference type="Proteomes" id="UP000694392">
    <property type="component" value="Unplaced"/>
</dbReference>
<dbReference type="GeneTree" id="ENSGT00950000182943"/>
<accession>A0A8D0G6K8</accession>
<reference evidence="10" key="2">
    <citation type="submission" date="2025-09" db="UniProtKB">
        <authorList>
            <consortium name="Ensembl"/>
        </authorList>
    </citation>
    <scope>IDENTIFICATION</scope>
</reference>
<comment type="similarity">
    <text evidence="2 8">Belongs to the IL-1 family.</text>
</comment>
<dbReference type="Gene3D" id="2.80.10.50">
    <property type="match status" value="1"/>
</dbReference>
<feature type="region of interest" description="Disordered" evidence="9">
    <location>
        <begin position="1"/>
        <end position="21"/>
    </location>
</feature>
<evidence type="ECO:0000256" key="2">
    <source>
        <dbReference type="ARBA" id="ARBA00010448"/>
    </source>
</evidence>
<dbReference type="CDD" id="cd23297">
    <property type="entry name" value="beta-trefoil_IL1RA"/>
    <property type="match status" value="1"/>
</dbReference>
<dbReference type="PRINTS" id="PR01360">
    <property type="entry name" value="INTRLEUKIN1X"/>
</dbReference>
<evidence type="ECO:0000256" key="5">
    <source>
        <dbReference type="ARBA" id="ARBA00023157"/>
    </source>
</evidence>
<evidence type="ECO:0000256" key="4">
    <source>
        <dbReference type="ARBA" id="ARBA00022729"/>
    </source>
</evidence>
<keyword evidence="11" id="KW-1185">Reference proteome</keyword>
<evidence type="ECO:0000256" key="9">
    <source>
        <dbReference type="SAM" id="MobiDB-lite"/>
    </source>
</evidence>
<dbReference type="SMART" id="SM00125">
    <property type="entry name" value="IL1"/>
    <property type="match status" value="1"/>
</dbReference>
<organism evidence="10 11">
    <name type="scientific">Sphenodon punctatus</name>
    <name type="common">Tuatara</name>
    <name type="synonym">Hatteria punctata</name>
    <dbReference type="NCBI Taxonomy" id="8508"/>
    <lineage>
        <taxon>Eukaryota</taxon>
        <taxon>Metazoa</taxon>
        <taxon>Chordata</taxon>
        <taxon>Craniata</taxon>
        <taxon>Vertebrata</taxon>
        <taxon>Euteleostomi</taxon>
        <taxon>Lepidosauria</taxon>
        <taxon>Sphenodontia</taxon>
        <taxon>Sphenodontidae</taxon>
        <taxon>Sphenodon</taxon>
    </lineage>
</organism>
<dbReference type="FunFam" id="2.80.10.50:FF:000013">
    <property type="entry name" value="Interleukin-1"/>
    <property type="match status" value="1"/>
</dbReference>
<protein>
    <recommendedName>
        <fullName evidence="8">Interleukin-1</fullName>
    </recommendedName>
</protein>
<dbReference type="InterPro" id="IPR000975">
    <property type="entry name" value="IL-1_fam"/>
</dbReference>
<proteinExistence type="inferred from homology"/>
<evidence type="ECO:0000256" key="1">
    <source>
        <dbReference type="ARBA" id="ARBA00004613"/>
    </source>
</evidence>